<feature type="transmembrane region" description="Helical" evidence="5">
    <location>
        <begin position="522"/>
        <end position="541"/>
    </location>
</feature>
<feature type="transmembrane region" description="Helical" evidence="5">
    <location>
        <begin position="214"/>
        <end position="232"/>
    </location>
</feature>
<dbReference type="AlphaFoldDB" id="A0A2H3J2V1"/>
<feature type="transmembrane region" description="Helical" evidence="5">
    <location>
        <begin position="417"/>
        <end position="437"/>
    </location>
</feature>
<evidence type="ECO:0000256" key="2">
    <source>
        <dbReference type="ARBA" id="ARBA00022692"/>
    </source>
</evidence>
<reference evidence="7 8" key="1">
    <citation type="journal article" date="2012" name="Science">
        <title>The Paleozoic origin of enzymatic lignin decomposition reconstructed from 31 fungal genomes.</title>
        <authorList>
            <person name="Floudas D."/>
            <person name="Binder M."/>
            <person name="Riley R."/>
            <person name="Barry K."/>
            <person name="Blanchette R.A."/>
            <person name="Henrissat B."/>
            <person name="Martinez A.T."/>
            <person name="Otillar R."/>
            <person name="Spatafora J.W."/>
            <person name="Yadav J.S."/>
            <person name="Aerts A."/>
            <person name="Benoit I."/>
            <person name="Boyd A."/>
            <person name="Carlson A."/>
            <person name="Copeland A."/>
            <person name="Coutinho P.M."/>
            <person name="de Vries R.P."/>
            <person name="Ferreira P."/>
            <person name="Findley K."/>
            <person name="Foster B."/>
            <person name="Gaskell J."/>
            <person name="Glotzer D."/>
            <person name="Gorecki P."/>
            <person name="Heitman J."/>
            <person name="Hesse C."/>
            <person name="Hori C."/>
            <person name="Igarashi K."/>
            <person name="Jurgens J.A."/>
            <person name="Kallen N."/>
            <person name="Kersten P."/>
            <person name="Kohler A."/>
            <person name="Kuees U."/>
            <person name="Kumar T.K.A."/>
            <person name="Kuo A."/>
            <person name="LaButti K."/>
            <person name="Larrondo L.F."/>
            <person name="Lindquist E."/>
            <person name="Ling A."/>
            <person name="Lombard V."/>
            <person name="Lucas S."/>
            <person name="Lundell T."/>
            <person name="Martin R."/>
            <person name="McLaughlin D.J."/>
            <person name="Morgenstern I."/>
            <person name="Morin E."/>
            <person name="Murat C."/>
            <person name="Nagy L.G."/>
            <person name="Nolan M."/>
            <person name="Ohm R.A."/>
            <person name="Patyshakuliyeva A."/>
            <person name="Rokas A."/>
            <person name="Ruiz-Duenas F.J."/>
            <person name="Sabat G."/>
            <person name="Salamov A."/>
            <person name="Samejima M."/>
            <person name="Schmutz J."/>
            <person name="Slot J.C."/>
            <person name="St John F."/>
            <person name="Stenlid J."/>
            <person name="Sun H."/>
            <person name="Sun S."/>
            <person name="Syed K."/>
            <person name="Tsang A."/>
            <person name="Wiebenga A."/>
            <person name="Young D."/>
            <person name="Pisabarro A."/>
            <person name="Eastwood D.C."/>
            <person name="Martin F."/>
            <person name="Cullen D."/>
            <person name="Grigoriev I.V."/>
            <person name="Hibbett D.S."/>
        </authorList>
    </citation>
    <scope>NUCLEOTIDE SEQUENCE [LARGE SCALE GENOMIC DNA]</scope>
    <source>
        <strain evidence="7 8">MD-104</strain>
    </source>
</reference>
<keyword evidence="2 5" id="KW-0812">Transmembrane</keyword>
<keyword evidence="8" id="KW-1185">Reference proteome</keyword>
<dbReference type="SUPFAM" id="SSF103473">
    <property type="entry name" value="MFS general substrate transporter"/>
    <property type="match status" value="1"/>
</dbReference>
<dbReference type="Gene3D" id="1.20.1250.20">
    <property type="entry name" value="MFS general substrate transporter like domains"/>
    <property type="match status" value="1"/>
</dbReference>
<name>A0A2H3J2V1_WOLCO</name>
<feature type="transmembrane region" description="Helical" evidence="5">
    <location>
        <begin position="96"/>
        <end position="121"/>
    </location>
</feature>
<feature type="transmembrane region" description="Helical" evidence="5">
    <location>
        <begin position="59"/>
        <end position="84"/>
    </location>
</feature>
<keyword evidence="4 5" id="KW-0472">Membrane</keyword>
<dbReference type="GO" id="GO:0005886">
    <property type="term" value="C:plasma membrane"/>
    <property type="evidence" value="ECO:0007669"/>
    <property type="project" value="TreeGrafter"/>
</dbReference>
<dbReference type="STRING" id="742152.A0A2H3J2V1"/>
<evidence type="ECO:0000256" key="4">
    <source>
        <dbReference type="ARBA" id="ARBA00023136"/>
    </source>
</evidence>
<keyword evidence="3 5" id="KW-1133">Transmembrane helix</keyword>
<dbReference type="PRINTS" id="PR01036">
    <property type="entry name" value="TCRTETB"/>
</dbReference>
<accession>A0A2H3J2V1</accession>
<feature type="domain" description="Major facilitator superfamily (MFS) profile" evidence="6">
    <location>
        <begin position="62"/>
        <end position="549"/>
    </location>
</feature>
<evidence type="ECO:0000256" key="1">
    <source>
        <dbReference type="ARBA" id="ARBA00004141"/>
    </source>
</evidence>
<feature type="transmembrane region" description="Helical" evidence="5">
    <location>
        <begin position="449"/>
        <end position="471"/>
    </location>
</feature>
<evidence type="ECO:0000256" key="3">
    <source>
        <dbReference type="ARBA" id="ARBA00022989"/>
    </source>
</evidence>
<evidence type="ECO:0000313" key="7">
    <source>
        <dbReference type="EMBL" id="PCH33069.1"/>
    </source>
</evidence>
<organism evidence="7 8">
    <name type="scientific">Wolfiporia cocos (strain MD-104)</name>
    <name type="common">Brown rot fungus</name>
    <dbReference type="NCBI Taxonomy" id="742152"/>
    <lineage>
        <taxon>Eukaryota</taxon>
        <taxon>Fungi</taxon>
        <taxon>Dikarya</taxon>
        <taxon>Basidiomycota</taxon>
        <taxon>Agaricomycotina</taxon>
        <taxon>Agaricomycetes</taxon>
        <taxon>Polyporales</taxon>
        <taxon>Phaeolaceae</taxon>
        <taxon>Wolfiporia</taxon>
    </lineage>
</organism>
<evidence type="ECO:0000256" key="5">
    <source>
        <dbReference type="SAM" id="Phobius"/>
    </source>
</evidence>
<feature type="transmembrane region" description="Helical" evidence="5">
    <location>
        <begin position="483"/>
        <end position="502"/>
    </location>
</feature>
<dbReference type="Proteomes" id="UP000218811">
    <property type="component" value="Unassembled WGS sequence"/>
</dbReference>
<feature type="transmembrane region" description="Helical" evidence="5">
    <location>
        <begin position="357"/>
        <end position="380"/>
    </location>
</feature>
<feature type="transmembrane region" description="Helical" evidence="5">
    <location>
        <begin position="127"/>
        <end position="152"/>
    </location>
</feature>
<feature type="transmembrane region" description="Helical" evidence="5">
    <location>
        <begin position="323"/>
        <end position="345"/>
    </location>
</feature>
<dbReference type="InterPro" id="IPR020846">
    <property type="entry name" value="MFS_dom"/>
</dbReference>
<evidence type="ECO:0000259" key="6">
    <source>
        <dbReference type="PROSITE" id="PS50850"/>
    </source>
</evidence>
<feature type="transmembrane region" description="Helical" evidence="5">
    <location>
        <begin position="183"/>
        <end position="202"/>
    </location>
</feature>
<dbReference type="InterPro" id="IPR036259">
    <property type="entry name" value="MFS_trans_sf"/>
</dbReference>
<feature type="transmembrane region" description="Helical" evidence="5">
    <location>
        <begin position="386"/>
        <end position="405"/>
    </location>
</feature>
<comment type="subcellular location">
    <subcellularLocation>
        <location evidence="1">Membrane</location>
        <topology evidence="1">Multi-pass membrane protein</topology>
    </subcellularLocation>
</comment>
<dbReference type="EMBL" id="KB467831">
    <property type="protein sequence ID" value="PCH33069.1"/>
    <property type="molecule type" value="Genomic_DNA"/>
</dbReference>
<dbReference type="PROSITE" id="PS50850">
    <property type="entry name" value="MFS"/>
    <property type="match status" value="1"/>
</dbReference>
<dbReference type="PANTHER" id="PTHR23501">
    <property type="entry name" value="MAJOR FACILITATOR SUPERFAMILY"/>
    <property type="match status" value="1"/>
</dbReference>
<sequence>MDVESRGSQTKLVGANPSSVALASMELVSMHGSTDDAGIIHKDPAGKLPEPPRRKGKTFWMILLALVISFFMVVLEGAAVGNALPTIAGDLDIEQFVWIGTAYGLASTALLPLSGGLAQIFGRRPVMLASLVVFAVGGAVSGAANGAGMLFAGRTVQGLGGGGVLTLSTIILSDIVALHERGLYNGLLGLAWSAASGVGPVIGGSFAQTGKWRWLFYMNIPFSGVAAVLVVLFVRLPTPPGTLRAKLARIDWVGNALVMGSTTAVVLGMTWGGVQYAWGSAQVLVPLIVGFAGLGAFMLYEALWATYPLVPVSLIVNRTSISGYMQTGLLSIPLTGLMYYLPVYYQACKAASPIASGVDVFGAAFTVAPMTVVAGAFITATKRYRAPIWAGWALLLVGHGLLSTLSASSSRARGIGFQVVTGTGIGLVYSSTYFPVLAPLPVAENAPALALYVFLRSFAQIWGVAIGGSVLQNELAHRLPSAFLARLPAGAEVAYAAIPAIPTLPAALRTEVRDAFAGSIAVLWRVQLIIGAVGAVASLAMRGLPLHTQTDQQWDAEEEQKA</sequence>
<evidence type="ECO:0000313" key="8">
    <source>
        <dbReference type="Proteomes" id="UP000218811"/>
    </source>
</evidence>
<protein>
    <submittedName>
        <fullName evidence="7">MFS multidrug transporter</fullName>
    </submittedName>
</protein>
<feature type="transmembrane region" description="Helical" evidence="5">
    <location>
        <begin position="252"/>
        <end position="271"/>
    </location>
</feature>
<gene>
    <name evidence="7" type="ORF">WOLCODRAFT_134878</name>
</gene>
<dbReference type="OrthoDB" id="3437016at2759"/>
<dbReference type="GO" id="GO:0022857">
    <property type="term" value="F:transmembrane transporter activity"/>
    <property type="evidence" value="ECO:0007669"/>
    <property type="project" value="InterPro"/>
</dbReference>
<dbReference type="PANTHER" id="PTHR23501:SF102">
    <property type="entry name" value="DRUG TRANSPORTER, PUTATIVE (AFU_ORTHOLOGUE AFUA_3G08530)-RELATED"/>
    <property type="match status" value="1"/>
</dbReference>
<dbReference type="Pfam" id="PF07690">
    <property type="entry name" value="MFS_1"/>
    <property type="match status" value="1"/>
</dbReference>
<dbReference type="OMA" id="ILYEAKW"/>
<proteinExistence type="predicted"/>
<dbReference type="InterPro" id="IPR011701">
    <property type="entry name" value="MFS"/>
</dbReference>
<feature type="transmembrane region" description="Helical" evidence="5">
    <location>
        <begin position="159"/>
        <end position="177"/>
    </location>
</feature>